<dbReference type="PANTHER" id="PTHR33112">
    <property type="entry name" value="DOMAIN PROTEIN, PUTATIVE-RELATED"/>
    <property type="match status" value="1"/>
</dbReference>
<dbReference type="Proteomes" id="UP000799753">
    <property type="component" value="Unassembled WGS sequence"/>
</dbReference>
<accession>A0A6A6S6Q3</accession>
<dbReference type="InterPro" id="IPR010730">
    <property type="entry name" value="HET"/>
</dbReference>
<protein>
    <submittedName>
        <fullName evidence="2">HET-domain-containing protein</fullName>
    </submittedName>
</protein>
<dbReference type="OrthoDB" id="4161196at2759"/>
<proteinExistence type="predicted"/>
<gene>
    <name evidence="2" type="ORF">P280DRAFT_449127</name>
</gene>
<evidence type="ECO:0000313" key="3">
    <source>
        <dbReference type="Proteomes" id="UP000799753"/>
    </source>
</evidence>
<sequence length="477" mass="54989">MLLQHWINDCNIKHVCRPKDPVLPKRLIDLSATKNPGILKLDCSKDRSDSNYAALSHRWGDPNLHREFRLQKDNLSQWQRQLELKKLPKTFRDAVTITRMLGIRYLWIDSLCIVQNSIEDWRAECQKMEEVFSSAYVTLSATCSNGTSDGFLKPHPEEGPKARTYSPINVPTANGRSSRVYICNAIDDFKRDVEEAELSTRGWVFQERALSRRVLHFTDTQMYWECGKGVRCETMMRMYNRKSSFLSDPNFPESMASHYKGMRIIFFENIYEKYSQLSFTYWRDRAVALAGIERRLARVYATRARYGILDHSDRSYLRRSLLWQRAVSDAAPREQHSLPKIEFGAGQEVPSWSWMAVMGAIEYMPVPFDVVDWDASLKWVSESEKREELVGRAKDADGSGNIEGIIWDRPEESERENLRMVIVGTERTYGVGDVSKHYVIVVASIPGPSGVVWERVGVGAVVKEPGWIEGLTWIRVE</sequence>
<reference evidence="2" key="1">
    <citation type="journal article" date="2020" name="Stud. Mycol.">
        <title>101 Dothideomycetes genomes: a test case for predicting lifestyles and emergence of pathogens.</title>
        <authorList>
            <person name="Haridas S."/>
            <person name="Albert R."/>
            <person name="Binder M."/>
            <person name="Bloem J."/>
            <person name="Labutti K."/>
            <person name="Salamov A."/>
            <person name="Andreopoulos B."/>
            <person name="Baker S."/>
            <person name="Barry K."/>
            <person name="Bills G."/>
            <person name="Bluhm B."/>
            <person name="Cannon C."/>
            <person name="Castanera R."/>
            <person name="Culley D."/>
            <person name="Daum C."/>
            <person name="Ezra D."/>
            <person name="Gonzalez J."/>
            <person name="Henrissat B."/>
            <person name="Kuo A."/>
            <person name="Liang C."/>
            <person name="Lipzen A."/>
            <person name="Lutzoni F."/>
            <person name="Magnuson J."/>
            <person name="Mondo S."/>
            <person name="Nolan M."/>
            <person name="Ohm R."/>
            <person name="Pangilinan J."/>
            <person name="Park H.-J."/>
            <person name="Ramirez L."/>
            <person name="Alfaro M."/>
            <person name="Sun H."/>
            <person name="Tritt A."/>
            <person name="Yoshinaga Y."/>
            <person name="Zwiers L.-H."/>
            <person name="Turgeon B."/>
            <person name="Goodwin S."/>
            <person name="Spatafora J."/>
            <person name="Crous P."/>
            <person name="Grigoriev I."/>
        </authorList>
    </citation>
    <scope>NUCLEOTIDE SEQUENCE</scope>
    <source>
        <strain evidence="2">CBS 473.64</strain>
    </source>
</reference>
<dbReference type="EMBL" id="MU006782">
    <property type="protein sequence ID" value="KAF2641854.1"/>
    <property type="molecule type" value="Genomic_DNA"/>
</dbReference>
<evidence type="ECO:0000259" key="1">
    <source>
        <dbReference type="Pfam" id="PF06985"/>
    </source>
</evidence>
<name>A0A6A6S6Q3_9PLEO</name>
<keyword evidence="3" id="KW-1185">Reference proteome</keyword>
<organism evidence="2 3">
    <name type="scientific">Massarina eburnea CBS 473.64</name>
    <dbReference type="NCBI Taxonomy" id="1395130"/>
    <lineage>
        <taxon>Eukaryota</taxon>
        <taxon>Fungi</taxon>
        <taxon>Dikarya</taxon>
        <taxon>Ascomycota</taxon>
        <taxon>Pezizomycotina</taxon>
        <taxon>Dothideomycetes</taxon>
        <taxon>Pleosporomycetidae</taxon>
        <taxon>Pleosporales</taxon>
        <taxon>Massarineae</taxon>
        <taxon>Massarinaceae</taxon>
        <taxon>Massarina</taxon>
    </lineage>
</organism>
<dbReference type="PANTHER" id="PTHR33112:SF10">
    <property type="entry name" value="TOL"/>
    <property type="match status" value="1"/>
</dbReference>
<dbReference type="Pfam" id="PF06985">
    <property type="entry name" value="HET"/>
    <property type="match status" value="1"/>
</dbReference>
<feature type="domain" description="Heterokaryon incompatibility" evidence="1">
    <location>
        <begin position="52"/>
        <end position="207"/>
    </location>
</feature>
<dbReference type="AlphaFoldDB" id="A0A6A6S6Q3"/>
<evidence type="ECO:0000313" key="2">
    <source>
        <dbReference type="EMBL" id="KAF2641854.1"/>
    </source>
</evidence>